<keyword evidence="2" id="KW-1185">Reference proteome</keyword>
<reference evidence="1 2" key="1">
    <citation type="submission" date="2020-05" db="EMBL/GenBank/DDBJ databases">
        <title>The draft genome sequence of Maribacter arenosus CAU 1321.</title>
        <authorList>
            <person name="Mu L."/>
        </authorList>
    </citation>
    <scope>NUCLEOTIDE SEQUENCE [LARGE SCALE GENOMIC DNA]</scope>
    <source>
        <strain evidence="1 2">CAU 1321</strain>
    </source>
</reference>
<evidence type="ECO:0000313" key="2">
    <source>
        <dbReference type="Proteomes" id="UP000598350"/>
    </source>
</evidence>
<name>A0ABR7VF37_9FLAO</name>
<accession>A0ABR7VF37</accession>
<dbReference type="RefSeq" id="WP_188313811.1">
    <property type="nucleotide sequence ID" value="NZ_JABTCG010000003.1"/>
</dbReference>
<dbReference type="Proteomes" id="UP000598350">
    <property type="component" value="Unassembled WGS sequence"/>
</dbReference>
<evidence type="ECO:0000313" key="1">
    <source>
        <dbReference type="EMBL" id="MBD0850664.1"/>
    </source>
</evidence>
<sequence>MKKLGLYLLTSITSLFLFSCIEEQDFNQYDDLSVTPIYEASVLYVEVPEYTINEITGPNTYSQNFNFDAFSEDVFADRVLEGVLKYEVENTTSKPLDIEIQFLDEGGTVLDTEQFQLDPEPTGIIVREIAYGPAGRNINIIKNTSSISVTATNNGDNTSTSSQSDPMVTLKSSGKFMVRIK</sequence>
<gene>
    <name evidence="1" type="ORF">HPE63_08290</name>
</gene>
<comment type="caution">
    <text evidence="1">The sequence shown here is derived from an EMBL/GenBank/DDBJ whole genome shotgun (WGS) entry which is preliminary data.</text>
</comment>
<proteinExistence type="predicted"/>
<protein>
    <submittedName>
        <fullName evidence="1">Uncharacterized protein</fullName>
    </submittedName>
</protein>
<dbReference type="EMBL" id="JABTCG010000003">
    <property type="protein sequence ID" value="MBD0850664.1"/>
    <property type="molecule type" value="Genomic_DNA"/>
</dbReference>
<organism evidence="1 2">
    <name type="scientific">Maribacter arenosus</name>
    <dbReference type="NCBI Taxonomy" id="1854708"/>
    <lineage>
        <taxon>Bacteria</taxon>
        <taxon>Pseudomonadati</taxon>
        <taxon>Bacteroidota</taxon>
        <taxon>Flavobacteriia</taxon>
        <taxon>Flavobacteriales</taxon>
        <taxon>Flavobacteriaceae</taxon>
        <taxon>Maribacter</taxon>
    </lineage>
</organism>
<dbReference type="PROSITE" id="PS51257">
    <property type="entry name" value="PROKAR_LIPOPROTEIN"/>
    <property type="match status" value="1"/>
</dbReference>